<organism evidence="12 13">
    <name type="scientific">Trichomonascus ciferrii</name>
    <dbReference type="NCBI Taxonomy" id="44093"/>
    <lineage>
        <taxon>Eukaryota</taxon>
        <taxon>Fungi</taxon>
        <taxon>Dikarya</taxon>
        <taxon>Ascomycota</taxon>
        <taxon>Saccharomycotina</taxon>
        <taxon>Dipodascomycetes</taxon>
        <taxon>Dipodascales</taxon>
        <taxon>Trichomonascaceae</taxon>
        <taxon>Trichomonascus</taxon>
        <taxon>Trichomonascus ciferrii complex</taxon>
    </lineage>
</organism>
<name>A0A642UHI2_9ASCO</name>
<dbReference type="Pfam" id="PF03198">
    <property type="entry name" value="Glyco_hydro_72"/>
    <property type="match status" value="1"/>
</dbReference>
<keyword evidence="9 10" id="KW-0449">Lipoprotein</keyword>
<keyword evidence="7 10" id="KW-0472">Membrane</keyword>
<evidence type="ECO:0000256" key="1">
    <source>
        <dbReference type="ARBA" id="ARBA00004196"/>
    </source>
</evidence>
<dbReference type="GO" id="GO:0005886">
    <property type="term" value="C:plasma membrane"/>
    <property type="evidence" value="ECO:0007669"/>
    <property type="project" value="UniProtKB-SubCell"/>
</dbReference>
<evidence type="ECO:0000256" key="7">
    <source>
        <dbReference type="ARBA" id="ARBA00023136"/>
    </source>
</evidence>
<feature type="region of interest" description="Disordered" evidence="11">
    <location>
        <begin position="402"/>
        <end position="465"/>
    </location>
</feature>
<dbReference type="GO" id="GO:0009277">
    <property type="term" value="C:fungal-type cell wall"/>
    <property type="evidence" value="ECO:0007669"/>
    <property type="project" value="UniProtKB-ARBA"/>
</dbReference>
<protein>
    <recommendedName>
        <fullName evidence="10">1,3-beta-glucanosyltransferase</fullName>
        <ecNumber evidence="10">2.4.1.-</ecNumber>
    </recommendedName>
</protein>
<comment type="function">
    <text evidence="10">Splits internally a 1,3-beta-glucan molecule and transfers the newly generated reducing end (the donor) to the non-reducing end of another 1,3-beta-glucan molecule (the acceptor) forming a 1,3-beta linkage, resulting in the elongation of 1,3-beta-glucan chains in the cell wall.</text>
</comment>
<dbReference type="PANTHER" id="PTHR31468:SF4">
    <property type="entry name" value="1,3-BETA-GLUCANOSYLTRANSFERASE GAS3-RELATED"/>
    <property type="match status" value="1"/>
</dbReference>
<evidence type="ECO:0000256" key="4">
    <source>
        <dbReference type="ARBA" id="ARBA00022622"/>
    </source>
</evidence>
<dbReference type="PANTHER" id="PTHR31468">
    <property type="entry name" value="1,3-BETA-GLUCANOSYLTRANSFERASE GAS1"/>
    <property type="match status" value="1"/>
</dbReference>
<gene>
    <name evidence="12" type="ORF">TRICI_006391</name>
</gene>
<feature type="compositionally biased region" description="Basic and acidic residues" evidence="11">
    <location>
        <begin position="402"/>
        <end position="423"/>
    </location>
</feature>
<sequence length="485" mass="53497">MRLEVIGLVVSLVGLVHSLIPLEVKGNRFVQPALDYGDDGKEFVMIGVDYQLGGASSYDPDSGEDVLSDEEVCLRDAYVLQQLGVNTIRVYTVNPWINHDKCMSIFNAAGIYVLLDVNTPLGGESLSRSDPGDSYHEGYLNHVFGVIDAFKGYPNLMGFFSGNEVVNDGDSAKKVPQYIRAVQRDMKQYIAKHADRDIPVGYSAASDTKLRAAMWKYLECGDDVSRSDFYGLNSYDWCSGRDDWQSSGYGNLQDTFKDSSIPVFMSEYGCNVNRPRTFDEVNKGLYGDLSKSFAGGLIYEYGEEDNNYGLVDVKDDGTLKFKKDYDNLKKQFKNIKEPNTKSSDIKNETSKCDKDAIKKLDSSFQTNFTLPDCPAKDLLKKGGGNKNVGKIVDVDKKSSKYEIQDSNGDKVSDTSIKIDKDNLVNKQRGAPSDDDNDDDKSSTSSASRASQTSDSSSSSSKDAAFHLSPQSSILGSIFATIFMLV</sequence>
<keyword evidence="13" id="KW-1185">Reference proteome</keyword>
<dbReference type="VEuPathDB" id="FungiDB:TRICI_006391"/>
<evidence type="ECO:0000256" key="10">
    <source>
        <dbReference type="RuleBase" id="RU361209"/>
    </source>
</evidence>
<evidence type="ECO:0000256" key="2">
    <source>
        <dbReference type="ARBA" id="ARBA00004589"/>
    </source>
</evidence>
<keyword evidence="5 10" id="KW-0808">Transferase</keyword>
<dbReference type="SUPFAM" id="SSF51445">
    <property type="entry name" value="(Trans)glycosidases"/>
    <property type="match status" value="1"/>
</dbReference>
<comment type="subcellular location">
    <subcellularLocation>
        <location evidence="1">Cell envelope</location>
    </subcellularLocation>
    <subcellularLocation>
        <location evidence="10">Cell membrane</location>
        <topology evidence="10">Lipid-anchor</topology>
        <topology evidence="10">GPI-anchor</topology>
    </subcellularLocation>
    <subcellularLocation>
        <location evidence="2">Membrane</location>
        <topology evidence="2">Lipid-anchor</topology>
        <topology evidence="2">GPI-anchor</topology>
    </subcellularLocation>
</comment>
<evidence type="ECO:0000256" key="6">
    <source>
        <dbReference type="ARBA" id="ARBA00022729"/>
    </source>
</evidence>
<accession>A0A642UHI2</accession>
<dbReference type="EMBL" id="SWFS01000530">
    <property type="protein sequence ID" value="KAA8899121.1"/>
    <property type="molecule type" value="Genomic_DNA"/>
</dbReference>
<dbReference type="OrthoDB" id="421038at2759"/>
<dbReference type="GO" id="GO:0031505">
    <property type="term" value="P:fungal-type cell wall organization"/>
    <property type="evidence" value="ECO:0007669"/>
    <property type="project" value="TreeGrafter"/>
</dbReference>
<evidence type="ECO:0000256" key="5">
    <source>
        <dbReference type="ARBA" id="ARBA00022679"/>
    </source>
</evidence>
<dbReference type="EC" id="2.4.1.-" evidence="10"/>
<dbReference type="GO" id="GO:0016740">
    <property type="term" value="F:transferase activity"/>
    <property type="evidence" value="ECO:0007669"/>
    <property type="project" value="UniProtKB-KW"/>
</dbReference>
<evidence type="ECO:0000256" key="3">
    <source>
        <dbReference type="ARBA" id="ARBA00007528"/>
    </source>
</evidence>
<dbReference type="InterPro" id="IPR004886">
    <property type="entry name" value="Glucanosyltransferase"/>
</dbReference>
<evidence type="ECO:0000313" key="13">
    <source>
        <dbReference type="Proteomes" id="UP000761534"/>
    </source>
</evidence>
<evidence type="ECO:0000256" key="8">
    <source>
        <dbReference type="ARBA" id="ARBA00023180"/>
    </source>
</evidence>
<evidence type="ECO:0000313" key="12">
    <source>
        <dbReference type="EMBL" id="KAA8899121.1"/>
    </source>
</evidence>
<feature type="chain" id="PRO_5025085836" description="1,3-beta-glucanosyltransferase" evidence="10">
    <location>
        <begin position="19"/>
        <end position="485"/>
    </location>
</feature>
<keyword evidence="8" id="KW-0325">Glycoprotein</keyword>
<dbReference type="FunFam" id="3.20.20.80:FF:000032">
    <property type="entry name" value="1,3-beta-glucanosyltransferase"/>
    <property type="match status" value="1"/>
</dbReference>
<comment type="similarity">
    <text evidence="3 10">Belongs to the glycosyl hydrolase 72 family.</text>
</comment>
<dbReference type="AlphaFoldDB" id="A0A642UHI2"/>
<feature type="compositionally biased region" description="Low complexity" evidence="11">
    <location>
        <begin position="442"/>
        <end position="462"/>
    </location>
</feature>
<dbReference type="GO" id="GO:0071970">
    <property type="term" value="P:fungal-type cell wall (1-&gt;3)-beta-D-glucan biosynthetic process"/>
    <property type="evidence" value="ECO:0007669"/>
    <property type="project" value="TreeGrafter"/>
</dbReference>
<feature type="signal peptide" evidence="10">
    <location>
        <begin position="1"/>
        <end position="18"/>
    </location>
</feature>
<proteinExistence type="inferred from homology"/>
<evidence type="ECO:0000256" key="9">
    <source>
        <dbReference type="ARBA" id="ARBA00023288"/>
    </source>
</evidence>
<reference evidence="12" key="1">
    <citation type="journal article" date="2019" name="G3 (Bethesda)">
        <title>Genome Assemblies of Two Rare Opportunistic Yeast Pathogens: Diutina rugosa (syn. Candida rugosa) and Trichomonascus ciferrii (syn. Candida ciferrii).</title>
        <authorList>
            <person name="Mixao V."/>
            <person name="Saus E."/>
            <person name="Hansen A.P."/>
            <person name="Lass-Florl C."/>
            <person name="Gabaldon T."/>
        </authorList>
    </citation>
    <scope>NUCLEOTIDE SEQUENCE</scope>
    <source>
        <strain evidence="12">CBS 4856</strain>
    </source>
</reference>
<dbReference type="Proteomes" id="UP000761534">
    <property type="component" value="Unassembled WGS sequence"/>
</dbReference>
<keyword evidence="4 10" id="KW-0336">GPI-anchor</keyword>
<dbReference type="Gene3D" id="3.20.20.80">
    <property type="entry name" value="Glycosidases"/>
    <property type="match status" value="1"/>
</dbReference>
<evidence type="ECO:0000256" key="11">
    <source>
        <dbReference type="SAM" id="MobiDB-lite"/>
    </source>
</evidence>
<dbReference type="InterPro" id="IPR017853">
    <property type="entry name" value="GH"/>
</dbReference>
<comment type="caution">
    <text evidence="12">The sequence shown here is derived from an EMBL/GenBank/DDBJ whole genome shotgun (WGS) entry which is preliminary data.</text>
</comment>
<dbReference type="GO" id="GO:0098552">
    <property type="term" value="C:side of membrane"/>
    <property type="evidence" value="ECO:0007669"/>
    <property type="project" value="UniProtKB-KW"/>
</dbReference>
<keyword evidence="6 10" id="KW-0732">Signal</keyword>